<gene>
    <name evidence="1" type="ORF">F2Q68_00010635</name>
</gene>
<reference evidence="1" key="1">
    <citation type="submission" date="2019-12" db="EMBL/GenBank/DDBJ databases">
        <title>Genome sequencing and annotation of Brassica cretica.</title>
        <authorList>
            <person name="Studholme D.J."/>
            <person name="Sarris P.F."/>
        </authorList>
    </citation>
    <scope>NUCLEOTIDE SEQUENCE</scope>
    <source>
        <strain evidence="1">PFS-001/15</strain>
        <tissue evidence="1">Leaf</tissue>
    </source>
</reference>
<protein>
    <submittedName>
        <fullName evidence="1">Uncharacterized protein</fullName>
    </submittedName>
</protein>
<comment type="caution">
    <text evidence="1">The sequence shown here is derived from an EMBL/GenBank/DDBJ whole genome shotgun (WGS) entry which is preliminary data.</text>
</comment>
<proteinExistence type="predicted"/>
<accession>A0A3N6RYA9</accession>
<organism evidence="1 2">
    <name type="scientific">Brassica cretica</name>
    <name type="common">Mustard</name>
    <dbReference type="NCBI Taxonomy" id="69181"/>
    <lineage>
        <taxon>Eukaryota</taxon>
        <taxon>Viridiplantae</taxon>
        <taxon>Streptophyta</taxon>
        <taxon>Embryophyta</taxon>
        <taxon>Tracheophyta</taxon>
        <taxon>Spermatophyta</taxon>
        <taxon>Magnoliopsida</taxon>
        <taxon>eudicotyledons</taxon>
        <taxon>Gunneridae</taxon>
        <taxon>Pentapetalae</taxon>
        <taxon>rosids</taxon>
        <taxon>malvids</taxon>
        <taxon>Brassicales</taxon>
        <taxon>Brassicaceae</taxon>
        <taxon>Brassiceae</taxon>
        <taxon>Brassica</taxon>
    </lineage>
</organism>
<evidence type="ECO:0000313" key="2">
    <source>
        <dbReference type="Proteomes" id="UP000712281"/>
    </source>
</evidence>
<dbReference type="Proteomes" id="UP000712281">
    <property type="component" value="Unassembled WGS sequence"/>
</dbReference>
<evidence type="ECO:0000313" key="1">
    <source>
        <dbReference type="EMBL" id="KAF2600203.1"/>
    </source>
</evidence>
<dbReference type="EMBL" id="QGKW02000717">
    <property type="protein sequence ID" value="KAF2600203.1"/>
    <property type="molecule type" value="Genomic_DNA"/>
</dbReference>
<dbReference type="AlphaFoldDB" id="A0A3N6RYA9"/>
<name>A0A3N6RYA9_BRACR</name>
<sequence length="106" mass="11995">MDHRRHPIHCCEAAPIKAPSHHQAPSKSAPLSPFSTLTCVCFFTPDLASQPSVHSTVASSSRSFWLPYSSSIQLHRERSSNNVQVPYFYTYGPLSFRYLQFDPKIL</sequence>